<dbReference type="eggNOG" id="ENOG50337QZ">
    <property type="taxonomic scope" value="Bacteria"/>
</dbReference>
<reference evidence="1 2" key="1">
    <citation type="submission" date="2013-03" db="EMBL/GenBank/DDBJ databases">
        <title>The Genome Sequence of Enterococcus columbae ATCC_51263 (PacBio/Illumina hybrid assembly).</title>
        <authorList>
            <consortium name="The Broad Institute Genomics Platform"/>
            <consortium name="The Broad Institute Genome Sequencing Center for Infectious Disease"/>
            <person name="Earl A."/>
            <person name="Russ C."/>
            <person name="Gilmore M."/>
            <person name="Surin D."/>
            <person name="Walker B."/>
            <person name="Young S."/>
            <person name="Zeng Q."/>
            <person name="Gargeya S."/>
            <person name="Fitzgerald M."/>
            <person name="Haas B."/>
            <person name="Abouelleil A."/>
            <person name="Allen A.W."/>
            <person name="Alvarado L."/>
            <person name="Arachchi H.M."/>
            <person name="Berlin A.M."/>
            <person name="Chapman S.B."/>
            <person name="Gainer-Dewar J."/>
            <person name="Goldberg J."/>
            <person name="Griggs A."/>
            <person name="Gujja S."/>
            <person name="Hansen M."/>
            <person name="Howarth C."/>
            <person name="Imamovic A."/>
            <person name="Ireland A."/>
            <person name="Larimer J."/>
            <person name="McCowan C."/>
            <person name="Murphy C."/>
            <person name="Pearson M."/>
            <person name="Poon T.W."/>
            <person name="Priest M."/>
            <person name="Roberts A."/>
            <person name="Saif S."/>
            <person name="Shea T."/>
            <person name="Sisk P."/>
            <person name="Sykes S."/>
            <person name="Wortman J."/>
            <person name="Nusbaum C."/>
            <person name="Birren B."/>
        </authorList>
    </citation>
    <scope>NUCLEOTIDE SEQUENCE [LARGE SCALE GENOMIC DNA]</scope>
    <source>
        <strain evidence="1 2">ATCC 51263</strain>
    </source>
</reference>
<evidence type="ECO:0000313" key="1">
    <source>
        <dbReference type="EMBL" id="EOW87857.1"/>
    </source>
</evidence>
<evidence type="ECO:0000313" key="2">
    <source>
        <dbReference type="Proteomes" id="UP000014113"/>
    </source>
</evidence>
<dbReference type="Proteomes" id="UP000014113">
    <property type="component" value="Unassembled WGS sequence"/>
</dbReference>
<accession>S0K1V8</accession>
<keyword evidence="2" id="KW-1185">Reference proteome</keyword>
<dbReference type="EMBL" id="ASWJ01000001">
    <property type="protein sequence ID" value="EOW87857.1"/>
    <property type="molecule type" value="Genomic_DNA"/>
</dbReference>
<dbReference type="PATRIC" id="fig|1121865.3.peg.2077"/>
<dbReference type="STRING" id="1121865.OMW_02132"/>
<protein>
    <submittedName>
        <fullName evidence="1">Uncharacterized protein</fullName>
    </submittedName>
</protein>
<proteinExistence type="predicted"/>
<sequence>MRLLQWLFKKTDDSKNKVDDSNKDVLSSVGEASWQELDGYIPAQSQEYQIVSLIASAIATGDNPERQFVVKKILKRNPEVLQVSLIASSLVQTTDPNAQVIIKKISKKLH</sequence>
<comment type="caution">
    <text evidence="1">The sequence shown here is derived from an EMBL/GenBank/DDBJ whole genome shotgun (WGS) entry which is preliminary data.</text>
</comment>
<dbReference type="RefSeq" id="WP_016184229.1">
    <property type="nucleotide sequence ID" value="NZ_JXKI01000017.1"/>
</dbReference>
<name>S0K1V8_9ENTE</name>
<dbReference type="OrthoDB" id="2222210at2"/>
<organism evidence="1 2">
    <name type="scientific">Enterococcus columbae DSM 7374 = ATCC 51263</name>
    <dbReference type="NCBI Taxonomy" id="1121865"/>
    <lineage>
        <taxon>Bacteria</taxon>
        <taxon>Bacillati</taxon>
        <taxon>Bacillota</taxon>
        <taxon>Bacilli</taxon>
        <taxon>Lactobacillales</taxon>
        <taxon>Enterococcaceae</taxon>
        <taxon>Enterococcus</taxon>
    </lineage>
</organism>
<gene>
    <name evidence="1" type="ORF">I568_00143</name>
</gene>
<dbReference type="AlphaFoldDB" id="S0K1V8"/>